<dbReference type="AlphaFoldDB" id="A0AAD7AFC1"/>
<accession>A0AAD7AFC1</accession>
<name>A0AAD7AFC1_9AGAR</name>
<evidence type="ECO:0000313" key="2">
    <source>
        <dbReference type="EMBL" id="KAJ7357081.1"/>
    </source>
</evidence>
<protein>
    <submittedName>
        <fullName evidence="2">Uncharacterized protein</fullName>
    </submittedName>
</protein>
<proteinExistence type="predicted"/>
<keyword evidence="3" id="KW-1185">Reference proteome</keyword>
<keyword evidence="1" id="KW-0812">Transmembrane</keyword>
<dbReference type="EMBL" id="JARIHO010000008">
    <property type="protein sequence ID" value="KAJ7357081.1"/>
    <property type="molecule type" value="Genomic_DNA"/>
</dbReference>
<dbReference type="Proteomes" id="UP001218218">
    <property type="component" value="Unassembled WGS sequence"/>
</dbReference>
<organism evidence="2 3">
    <name type="scientific">Mycena albidolilacea</name>
    <dbReference type="NCBI Taxonomy" id="1033008"/>
    <lineage>
        <taxon>Eukaryota</taxon>
        <taxon>Fungi</taxon>
        <taxon>Dikarya</taxon>
        <taxon>Basidiomycota</taxon>
        <taxon>Agaricomycotina</taxon>
        <taxon>Agaricomycetes</taxon>
        <taxon>Agaricomycetidae</taxon>
        <taxon>Agaricales</taxon>
        <taxon>Marasmiineae</taxon>
        <taxon>Mycenaceae</taxon>
        <taxon>Mycena</taxon>
    </lineage>
</organism>
<gene>
    <name evidence="2" type="ORF">DFH08DRAFT_954381</name>
</gene>
<keyword evidence="1" id="KW-1133">Transmembrane helix</keyword>
<evidence type="ECO:0000256" key="1">
    <source>
        <dbReference type="SAM" id="Phobius"/>
    </source>
</evidence>
<sequence length="104" mass="11505">MAAVSIDNAKCVLIIGATSGIGLLVCFTSTARVAKYFGVQYNHFFNEEVDLDQIIREMNTNYLAVVSLISMFIPHFLKLSDEGRPSFIISITSYPAPKTTPSQR</sequence>
<reference evidence="2" key="1">
    <citation type="submission" date="2023-03" db="EMBL/GenBank/DDBJ databases">
        <title>Massive genome expansion in bonnet fungi (Mycena s.s.) driven by repeated elements and novel gene families across ecological guilds.</title>
        <authorList>
            <consortium name="Lawrence Berkeley National Laboratory"/>
            <person name="Harder C.B."/>
            <person name="Miyauchi S."/>
            <person name="Viragh M."/>
            <person name="Kuo A."/>
            <person name="Thoen E."/>
            <person name="Andreopoulos B."/>
            <person name="Lu D."/>
            <person name="Skrede I."/>
            <person name="Drula E."/>
            <person name="Henrissat B."/>
            <person name="Morin E."/>
            <person name="Kohler A."/>
            <person name="Barry K."/>
            <person name="LaButti K."/>
            <person name="Morin E."/>
            <person name="Salamov A."/>
            <person name="Lipzen A."/>
            <person name="Mereny Z."/>
            <person name="Hegedus B."/>
            <person name="Baldrian P."/>
            <person name="Stursova M."/>
            <person name="Weitz H."/>
            <person name="Taylor A."/>
            <person name="Grigoriev I.V."/>
            <person name="Nagy L.G."/>
            <person name="Martin F."/>
            <person name="Kauserud H."/>
        </authorList>
    </citation>
    <scope>NUCLEOTIDE SEQUENCE</scope>
    <source>
        <strain evidence="2">CBHHK002</strain>
    </source>
</reference>
<dbReference type="SUPFAM" id="SSF51735">
    <property type="entry name" value="NAD(P)-binding Rossmann-fold domains"/>
    <property type="match status" value="1"/>
</dbReference>
<keyword evidence="1" id="KW-0472">Membrane</keyword>
<comment type="caution">
    <text evidence="2">The sequence shown here is derived from an EMBL/GenBank/DDBJ whole genome shotgun (WGS) entry which is preliminary data.</text>
</comment>
<dbReference type="InterPro" id="IPR036291">
    <property type="entry name" value="NAD(P)-bd_dom_sf"/>
</dbReference>
<evidence type="ECO:0000313" key="3">
    <source>
        <dbReference type="Proteomes" id="UP001218218"/>
    </source>
</evidence>
<feature type="transmembrane region" description="Helical" evidence="1">
    <location>
        <begin position="12"/>
        <end position="34"/>
    </location>
</feature>